<comment type="caution">
    <text evidence="3">The sequence shown here is derived from an EMBL/GenBank/DDBJ whole genome shotgun (WGS) entry which is preliminary data.</text>
</comment>
<feature type="transmembrane region" description="Helical" evidence="1">
    <location>
        <begin position="219"/>
        <end position="238"/>
    </location>
</feature>
<dbReference type="PANTHER" id="PTHR19353">
    <property type="entry name" value="FATTY ACID DESATURASE 2"/>
    <property type="match status" value="1"/>
</dbReference>
<accession>A0A323UMW7</accession>
<dbReference type="Pfam" id="PF00487">
    <property type="entry name" value="FA_desaturase"/>
    <property type="match status" value="1"/>
</dbReference>
<dbReference type="Proteomes" id="UP000248134">
    <property type="component" value="Unassembled WGS sequence"/>
</dbReference>
<keyword evidence="1" id="KW-0812">Transmembrane</keyword>
<feature type="transmembrane region" description="Helical" evidence="1">
    <location>
        <begin position="62"/>
        <end position="80"/>
    </location>
</feature>
<organism evidence="3 4">
    <name type="scientific">Rhodopseudomonas palustris</name>
    <dbReference type="NCBI Taxonomy" id="1076"/>
    <lineage>
        <taxon>Bacteria</taxon>
        <taxon>Pseudomonadati</taxon>
        <taxon>Pseudomonadota</taxon>
        <taxon>Alphaproteobacteria</taxon>
        <taxon>Hyphomicrobiales</taxon>
        <taxon>Nitrobacteraceae</taxon>
        <taxon>Rhodopseudomonas</taxon>
    </lineage>
</organism>
<reference evidence="3 4" key="1">
    <citation type="submission" date="2018-06" db="EMBL/GenBank/DDBJ databases">
        <title>Draft Whole-Genome Sequence of the purple photosynthetic bacterium Rhodospeudomonas palustris XCP.</title>
        <authorList>
            <person name="Rayyan A."/>
            <person name="Meyer T.E."/>
            <person name="Kyndt J.A."/>
        </authorList>
    </citation>
    <scope>NUCLEOTIDE SEQUENCE [LARGE SCALE GENOMIC DNA]</scope>
    <source>
        <strain evidence="3 4">XCP</strain>
    </source>
</reference>
<dbReference type="RefSeq" id="WP_110784604.1">
    <property type="nucleotide sequence ID" value="NZ_QKQS01000006.1"/>
</dbReference>
<evidence type="ECO:0000313" key="3">
    <source>
        <dbReference type="EMBL" id="PZA13433.1"/>
    </source>
</evidence>
<dbReference type="GO" id="GO:0016020">
    <property type="term" value="C:membrane"/>
    <property type="evidence" value="ECO:0007669"/>
    <property type="project" value="TreeGrafter"/>
</dbReference>
<evidence type="ECO:0000313" key="4">
    <source>
        <dbReference type="Proteomes" id="UP000248134"/>
    </source>
</evidence>
<name>A0A323UMW7_RHOPL</name>
<evidence type="ECO:0000259" key="2">
    <source>
        <dbReference type="Pfam" id="PF00487"/>
    </source>
</evidence>
<feature type="transmembrane region" description="Helical" evidence="1">
    <location>
        <begin position="35"/>
        <end position="56"/>
    </location>
</feature>
<evidence type="ECO:0000256" key="1">
    <source>
        <dbReference type="SAM" id="Phobius"/>
    </source>
</evidence>
<keyword evidence="1" id="KW-0472">Membrane</keyword>
<dbReference type="InterPro" id="IPR005804">
    <property type="entry name" value="FA_desaturase_dom"/>
</dbReference>
<sequence length="362" mass="41419">MPSNMNHDAEAPVSDARLWTRILANYGTPSHARSIAELAITALPLVVLWGAAWFAYSIGHAWASLLIAIPASGFLLRLFMIQHDCGHGAFFRKRQANDWVGRVIGVLTLTPYDCWRRQHATHHATTGNLDRRGVGDLDTLTVREYSELSWWGRLKYRLYRNPLVMFGLGPAYVFLLQQRLPVGLMRDGWRPWVSAMATNAAIAIIVVTLTWFIGIKAFLLVHLPIMLLAATAGVWLFYIQHQFEATTWEHNERWSLHQAALYGSSYYDLPAPLSWFTANIGMHHVHHLASRIPYYRLPRVLHDHPELRAIGRVTLWQSFRCIPLALWDEAQRRLVSFRDVRAQMQKQATANIATRQLSKVSK</sequence>
<protein>
    <submittedName>
        <fullName evidence="3">Fatty acid desaturase</fullName>
    </submittedName>
</protein>
<dbReference type="CDD" id="cd03507">
    <property type="entry name" value="Delta12-FADS-like"/>
    <property type="match status" value="1"/>
</dbReference>
<dbReference type="GO" id="GO:0006629">
    <property type="term" value="P:lipid metabolic process"/>
    <property type="evidence" value="ECO:0007669"/>
    <property type="project" value="InterPro"/>
</dbReference>
<proteinExistence type="predicted"/>
<keyword evidence="1" id="KW-1133">Transmembrane helix</keyword>
<dbReference type="PANTHER" id="PTHR19353:SF73">
    <property type="entry name" value="FATTY ACID DESATURASE"/>
    <property type="match status" value="1"/>
</dbReference>
<dbReference type="InterPro" id="IPR012171">
    <property type="entry name" value="Fatty_acid_desaturase"/>
</dbReference>
<dbReference type="GO" id="GO:0016717">
    <property type="term" value="F:oxidoreductase activity, acting on paired donors, with oxidation of a pair of donors resulting in the reduction of molecular oxygen to two molecules of water"/>
    <property type="evidence" value="ECO:0007669"/>
    <property type="project" value="TreeGrafter"/>
</dbReference>
<feature type="transmembrane region" description="Helical" evidence="1">
    <location>
        <begin position="163"/>
        <end position="180"/>
    </location>
</feature>
<gene>
    <name evidence="3" type="ORF">DNX69_03455</name>
</gene>
<feature type="transmembrane region" description="Helical" evidence="1">
    <location>
        <begin position="192"/>
        <end position="212"/>
    </location>
</feature>
<dbReference type="EMBL" id="QKQS01000006">
    <property type="protein sequence ID" value="PZA13433.1"/>
    <property type="molecule type" value="Genomic_DNA"/>
</dbReference>
<feature type="domain" description="Fatty acid desaturase" evidence="2">
    <location>
        <begin position="61"/>
        <end position="308"/>
    </location>
</feature>
<dbReference type="AlphaFoldDB" id="A0A323UMW7"/>
<dbReference type="OrthoDB" id="9769653at2"/>